<sequence>MGHAGVAAGRGGSSLYSFKQALALLSYILFLSCCLMRASNRYGKMLRVPAESEVLAGMESCTFHRGEGIAFFQSKKPNEWWNRSDFIGGTMLLSQALLNR</sequence>
<dbReference type="RefSeq" id="WP_209368112.1">
    <property type="nucleotide sequence ID" value="NZ_CP046956.1"/>
</dbReference>
<keyword evidence="3" id="KW-1185">Reference proteome</keyword>
<gene>
    <name evidence="2" type="ORF">ERJ70_06750</name>
</gene>
<dbReference type="Proteomes" id="UP000665043">
    <property type="component" value="Chromosome"/>
</dbReference>
<proteinExistence type="predicted"/>
<evidence type="ECO:0000256" key="1">
    <source>
        <dbReference type="SAM" id="Phobius"/>
    </source>
</evidence>
<protein>
    <submittedName>
        <fullName evidence="2">Uncharacterized protein</fullName>
    </submittedName>
</protein>
<organism evidence="2 3">
    <name type="scientific">Sediminibacillus dalangtanensis</name>
    <dbReference type="NCBI Taxonomy" id="2729421"/>
    <lineage>
        <taxon>Bacteria</taxon>
        <taxon>Bacillati</taxon>
        <taxon>Bacillota</taxon>
        <taxon>Bacilli</taxon>
        <taxon>Bacillales</taxon>
        <taxon>Bacillaceae</taxon>
        <taxon>Sediminibacillus</taxon>
    </lineage>
</organism>
<feature type="transmembrane region" description="Helical" evidence="1">
    <location>
        <begin position="20"/>
        <end position="38"/>
    </location>
</feature>
<evidence type="ECO:0000313" key="2">
    <source>
        <dbReference type="EMBL" id="QTM99025.1"/>
    </source>
</evidence>
<keyword evidence="1" id="KW-0812">Transmembrane</keyword>
<dbReference type="EMBL" id="CP046956">
    <property type="protein sequence ID" value="QTM99025.1"/>
    <property type="molecule type" value="Genomic_DNA"/>
</dbReference>
<keyword evidence="1" id="KW-1133">Transmembrane helix</keyword>
<evidence type="ECO:0000313" key="3">
    <source>
        <dbReference type="Proteomes" id="UP000665043"/>
    </source>
</evidence>
<accession>A0ABX7VT88</accession>
<reference evidence="2 3" key="1">
    <citation type="submission" date="2019-12" db="EMBL/GenBank/DDBJ databases">
        <title>The whole genome sequencing of a strain isolated from a Mars analog, Dalangtan Playa.</title>
        <authorList>
            <person name="Huang T."/>
        </authorList>
    </citation>
    <scope>NUCLEOTIDE SEQUENCE [LARGE SCALE GENOMIC DNA]</scope>
    <source>
        <strain evidence="2 3">DP4-553-S</strain>
    </source>
</reference>
<name>A0ABX7VT88_9BACI</name>
<keyword evidence="1" id="KW-0472">Membrane</keyword>